<evidence type="ECO:0000256" key="4">
    <source>
        <dbReference type="PROSITE-ProRule" id="PRU00282"/>
    </source>
</evidence>
<comment type="caution">
    <text evidence="7">The sequence shown here is derived from an EMBL/GenBank/DDBJ whole genome shotgun (WGS) entry which is preliminary data.</text>
</comment>
<dbReference type="SUPFAM" id="SSF103506">
    <property type="entry name" value="Mitochondrial carrier"/>
    <property type="match status" value="1"/>
</dbReference>
<feature type="repeat" description="Solcar" evidence="4">
    <location>
        <begin position="118"/>
        <end position="205"/>
    </location>
</feature>
<dbReference type="EMBL" id="JALJOR010000009">
    <property type="protein sequence ID" value="KAK9811684.1"/>
    <property type="molecule type" value="Genomic_DNA"/>
</dbReference>
<proteinExistence type="inferred from homology"/>
<name>A0AAW1PU81_9CHLO</name>
<keyword evidence="3 4" id="KW-0472">Membrane</keyword>
<sequence length="317" mass="33783">MPTTVQASPQPQAGNEKPRQPLASSVVSGFLSGALVSVCVQPLDVVRTRMQGEAAAGLSRGPVATFRTILSESGPRGFWRGTSPTVLRLSLGLGLHFFALEHIKDLIIGRHADGDRRLSPWEAFVAGGLSRAVAAGALCPVTVIKTRMEYGGLSTTHYTSVANAFSTIVKQNGPSGLFRGVVPTMVTNAPFSALYYMFYSELKKRLQQEGRSTTAVNFASGTMAAIAATLLTQPTDVIRTRMQLGLAGGAQLSSLQTLKGLLAASGPRALLVGTMPRVVKRTLQTALVWTLYEELAPRLTKLGAHVKETALQHRSKS</sequence>
<organism evidence="7 8">
    <name type="scientific">[Myrmecia] bisecta</name>
    <dbReference type="NCBI Taxonomy" id="41462"/>
    <lineage>
        <taxon>Eukaryota</taxon>
        <taxon>Viridiplantae</taxon>
        <taxon>Chlorophyta</taxon>
        <taxon>core chlorophytes</taxon>
        <taxon>Trebouxiophyceae</taxon>
        <taxon>Trebouxiales</taxon>
        <taxon>Trebouxiaceae</taxon>
        <taxon>Myrmecia</taxon>
    </lineage>
</organism>
<comment type="similarity">
    <text evidence="5">Belongs to the mitochondrial carrier (TC 2.A.29) family.</text>
</comment>
<dbReference type="GO" id="GO:0005739">
    <property type="term" value="C:mitochondrion"/>
    <property type="evidence" value="ECO:0007669"/>
    <property type="project" value="TreeGrafter"/>
</dbReference>
<evidence type="ECO:0008006" key="9">
    <source>
        <dbReference type="Google" id="ProtNLM"/>
    </source>
</evidence>
<evidence type="ECO:0000256" key="5">
    <source>
        <dbReference type="RuleBase" id="RU000488"/>
    </source>
</evidence>
<dbReference type="GO" id="GO:0015187">
    <property type="term" value="F:glycine transmembrane transporter activity"/>
    <property type="evidence" value="ECO:0007669"/>
    <property type="project" value="TreeGrafter"/>
</dbReference>
<dbReference type="PANTHER" id="PTHR46181:SF3">
    <property type="entry name" value="MITOCHONDRIAL GLYCINE TRANSPORTER"/>
    <property type="match status" value="1"/>
</dbReference>
<protein>
    <recommendedName>
        <fullName evidence="9">Mitochondrial carrier protein</fullName>
    </recommendedName>
</protein>
<dbReference type="GO" id="GO:1904983">
    <property type="term" value="P:glycine import into mitochondrion"/>
    <property type="evidence" value="ECO:0007669"/>
    <property type="project" value="TreeGrafter"/>
</dbReference>
<evidence type="ECO:0000313" key="7">
    <source>
        <dbReference type="EMBL" id="KAK9811684.1"/>
    </source>
</evidence>
<dbReference type="InterPro" id="IPR018108">
    <property type="entry name" value="MCP_transmembrane"/>
</dbReference>
<dbReference type="Pfam" id="PF00153">
    <property type="entry name" value="Mito_carr"/>
    <property type="match status" value="3"/>
</dbReference>
<dbReference type="PANTHER" id="PTHR46181">
    <property type="entry name" value="MITOCHONDRIAL GLYCINE TRANSPORTER"/>
    <property type="match status" value="1"/>
</dbReference>
<comment type="subcellular location">
    <subcellularLocation>
        <location evidence="1">Membrane</location>
        <topology evidence="1">Multi-pass membrane protein</topology>
    </subcellularLocation>
</comment>
<feature type="repeat" description="Solcar" evidence="4">
    <location>
        <begin position="212"/>
        <end position="298"/>
    </location>
</feature>
<dbReference type="GO" id="GO:0016020">
    <property type="term" value="C:membrane"/>
    <property type="evidence" value="ECO:0007669"/>
    <property type="project" value="UniProtKB-SubCell"/>
</dbReference>
<reference evidence="7 8" key="1">
    <citation type="journal article" date="2024" name="Nat. Commun.">
        <title>Phylogenomics reveals the evolutionary origins of lichenization in chlorophyte algae.</title>
        <authorList>
            <person name="Puginier C."/>
            <person name="Libourel C."/>
            <person name="Otte J."/>
            <person name="Skaloud P."/>
            <person name="Haon M."/>
            <person name="Grisel S."/>
            <person name="Petersen M."/>
            <person name="Berrin J.G."/>
            <person name="Delaux P.M."/>
            <person name="Dal Grande F."/>
            <person name="Keller J."/>
        </authorList>
    </citation>
    <scope>NUCLEOTIDE SEQUENCE [LARGE SCALE GENOMIC DNA]</scope>
    <source>
        <strain evidence="7 8">SAG 2043</strain>
    </source>
</reference>
<keyword evidence="8" id="KW-1185">Reference proteome</keyword>
<dbReference type="Gene3D" id="1.50.40.10">
    <property type="entry name" value="Mitochondrial carrier domain"/>
    <property type="match status" value="2"/>
</dbReference>
<accession>A0AAW1PU81</accession>
<feature type="region of interest" description="Disordered" evidence="6">
    <location>
        <begin position="1"/>
        <end position="21"/>
    </location>
</feature>
<dbReference type="InterPro" id="IPR023395">
    <property type="entry name" value="MCP_dom_sf"/>
</dbReference>
<evidence type="ECO:0000256" key="3">
    <source>
        <dbReference type="ARBA" id="ARBA00023136"/>
    </source>
</evidence>
<evidence type="ECO:0000313" key="8">
    <source>
        <dbReference type="Proteomes" id="UP001489004"/>
    </source>
</evidence>
<dbReference type="AlphaFoldDB" id="A0AAW1PU81"/>
<evidence type="ECO:0000256" key="2">
    <source>
        <dbReference type="ARBA" id="ARBA00022692"/>
    </source>
</evidence>
<gene>
    <name evidence="7" type="ORF">WJX72_008322</name>
</gene>
<evidence type="ECO:0000256" key="1">
    <source>
        <dbReference type="ARBA" id="ARBA00004141"/>
    </source>
</evidence>
<evidence type="ECO:0000256" key="6">
    <source>
        <dbReference type="SAM" id="MobiDB-lite"/>
    </source>
</evidence>
<dbReference type="Proteomes" id="UP001489004">
    <property type="component" value="Unassembled WGS sequence"/>
</dbReference>
<keyword evidence="5" id="KW-0813">Transport</keyword>
<dbReference type="PROSITE" id="PS50920">
    <property type="entry name" value="SOLCAR"/>
    <property type="match status" value="3"/>
</dbReference>
<feature type="compositionally biased region" description="Polar residues" evidence="6">
    <location>
        <begin position="1"/>
        <end position="13"/>
    </location>
</feature>
<feature type="repeat" description="Solcar" evidence="4">
    <location>
        <begin position="20"/>
        <end position="106"/>
    </location>
</feature>
<keyword evidence="2 4" id="KW-0812">Transmembrane</keyword>